<dbReference type="InterPro" id="IPR011641">
    <property type="entry name" value="Tyr-kin_ephrin_A/B_rcpt-like"/>
</dbReference>
<dbReference type="SMART" id="SM01411">
    <property type="entry name" value="Ephrin_rec_like"/>
    <property type="match status" value="3"/>
</dbReference>
<sequence length="369" mass="38405">MVAAGRLRTPSRCSHVAVLLLLCFLADTLSPSQAQWICSSDADCDYPGCSDLNTDWGCRLFLCGYAVAGTCQGPPGCAPGQHSKNGLVKPESCSPCTAGTFGKNTFARTCDSCTAGTFSHAGASICSACLAGYFSGEGASTCSQCSLGWTSTQAATVCSPCLPGTYGSEPGRCQPCDAGTYTNISGSVACTRALCEPGTYSRDVSSSKCLDCLPGKYAAEGGASMCVSCTAGTYSALWVKSTTCLSCEAGTYSSEGMSACEECWPGTYSKELKATSNETCRVCPVFTTSGVEAGSCVTDVRAVLGSVFGTFALIGMCVGAYRYGAYQWLRTHMRHMSWAGEDSDNTAGQTEKTAVLSCPHSDYWGNPEK</sequence>
<evidence type="ECO:0000256" key="1">
    <source>
        <dbReference type="SAM" id="Phobius"/>
    </source>
</evidence>
<dbReference type="SUPFAM" id="SSF57184">
    <property type="entry name" value="Growth factor receptor domain"/>
    <property type="match status" value="1"/>
</dbReference>
<keyword evidence="2" id="KW-0732">Signal</keyword>
<accession>A0A7S0UDK8</accession>
<keyword evidence="1" id="KW-0812">Transmembrane</keyword>
<dbReference type="AlphaFoldDB" id="A0A7S0UDK8"/>
<evidence type="ECO:0000313" key="4">
    <source>
        <dbReference type="EMBL" id="CAD8758893.1"/>
    </source>
</evidence>
<evidence type="ECO:0000259" key="3">
    <source>
        <dbReference type="Pfam" id="PF07699"/>
    </source>
</evidence>
<dbReference type="EMBL" id="HBFK01041888">
    <property type="protein sequence ID" value="CAD8758893.1"/>
    <property type="molecule type" value="Transcribed_RNA"/>
</dbReference>
<name>A0A7S0UDK8_HEMAN</name>
<dbReference type="InterPro" id="IPR009030">
    <property type="entry name" value="Growth_fac_rcpt_cys_sf"/>
</dbReference>
<keyword evidence="1" id="KW-0472">Membrane</keyword>
<evidence type="ECO:0000256" key="2">
    <source>
        <dbReference type="SAM" id="SignalP"/>
    </source>
</evidence>
<proteinExistence type="predicted"/>
<feature type="domain" description="Tyrosine-protein kinase ephrin type A/B receptor-like" evidence="3">
    <location>
        <begin position="250"/>
        <end position="295"/>
    </location>
</feature>
<dbReference type="PANTHER" id="PTHR46967">
    <property type="entry name" value="INSULIN-LIKE GROWTH FACTOR BINDING PROTEIN,N-TERMINAL"/>
    <property type="match status" value="1"/>
</dbReference>
<reference evidence="4" key="1">
    <citation type="submission" date="2021-01" db="EMBL/GenBank/DDBJ databases">
        <authorList>
            <person name="Corre E."/>
            <person name="Pelletier E."/>
            <person name="Niang G."/>
            <person name="Scheremetjew M."/>
            <person name="Finn R."/>
            <person name="Kale V."/>
            <person name="Holt S."/>
            <person name="Cochrane G."/>
            <person name="Meng A."/>
            <person name="Brown T."/>
            <person name="Cohen L."/>
        </authorList>
    </citation>
    <scope>NUCLEOTIDE SEQUENCE</scope>
    <source>
        <strain evidence="4">CCMP441</strain>
    </source>
</reference>
<dbReference type="Pfam" id="PF07699">
    <property type="entry name" value="Ephrin_rec_like"/>
    <property type="match status" value="1"/>
</dbReference>
<dbReference type="PANTHER" id="PTHR46967:SF1">
    <property type="entry name" value="KERATIN-ASSOCIATED PROTEIN 16-1-LIKE"/>
    <property type="match status" value="1"/>
</dbReference>
<gene>
    <name evidence="4" type="ORF">HAND1043_LOCUS25407</name>
</gene>
<keyword evidence="1" id="KW-1133">Transmembrane helix</keyword>
<dbReference type="Gene3D" id="2.10.50.10">
    <property type="entry name" value="Tumor Necrosis Factor Receptor, subunit A, domain 2"/>
    <property type="match status" value="3"/>
</dbReference>
<organism evidence="4">
    <name type="scientific">Hemiselmis andersenii</name>
    <name type="common">Cryptophyte alga</name>
    <dbReference type="NCBI Taxonomy" id="464988"/>
    <lineage>
        <taxon>Eukaryota</taxon>
        <taxon>Cryptophyceae</taxon>
        <taxon>Cryptomonadales</taxon>
        <taxon>Hemiselmidaceae</taxon>
        <taxon>Hemiselmis</taxon>
    </lineage>
</organism>
<feature type="signal peptide" evidence="2">
    <location>
        <begin position="1"/>
        <end position="34"/>
    </location>
</feature>
<feature type="chain" id="PRO_5031213500" description="Tyrosine-protein kinase ephrin type A/B receptor-like domain-containing protein" evidence="2">
    <location>
        <begin position="35"/>
        <end position="369"/>
    </location>
</feature>
<protein>
    <recommendedName>
        <fullName evidence="3">Tyrosine-protein kinase ephrin type A/B receptor-like domain-containing protein</fullName>
    </recommendedName>
</protein>
<feature type="transmembrane region" description="Helical" evidence="1">
    <location>
        <begin position="302"/>
        <end position="324"/>
    </location>
</feature>